<feature type="transmembrane region" description="Helical" evidence="1">
    <location>
        <begin position="456"/>
        <end position="477"/>
    </location>
</feature>
<dbReference type="InterPro" id="IPR049483">
    <property type="entry name" value="FAF1_2-like_UAS"/>
</dbReference>
<evidence type="ECO:0000256" key="1">
    <source>
        <dbReference type="SAM" id="Phobius"/>
    </source>
</evidence>
<feature type="domain" description="UAS" evidence="2">
    <location>
        <begin position="27"/>
        <end position="169"/>
    </location>
</feature>
<evidence type="ECO:0000313" key="3">
    <source>
        <dbReference type="EMBL" id="CAG9766221.1"/>
    </source>
</evidence>
<reference evidence="3" key="1">
    <citation type="submission" date="2022-01" db="EMBL/GenBank/DDBJ databases">
        <authorList>
            <person name="King R."/>
        </authorList>
    </citation>
    <scope>NUCLEOTIDE SEQUENCE</scope>
</reference>
<feature type="transmembrane region" description="Helical" evidence="1">
    <location>
        <begin position="414"/>
        <end position="435"/>
    </location>
</feature>
<proteinExistence type="predicted"/>
<keyword evidence="1" id="KW-0472">Membrane</keyword>
<keyword evidence="4" id="KW-1185">Reference proteome</keyword>
<dbReference type="OrthoDB" id="6512497at2759"/>
<dbReference type="InterPro" id="IPR006577">
    <property type="entry name" value="UAS"/>
</dbReference>
<evidence type="ECO:0000313" key="4">
    <source>
        <dbReference type="Proteomes" id="UP001152799"/>
    </source>
</evidence>
<dbReference type="PANTHER" id="PTHR21115">
    <property type="entry name" value="GH06117P-RELATED"/>
    <property type="match status" value="1"/>
</dbReference>
<keyword evidence="1" id="KW-1133">Transmembrane helix</keyword>
<dbReference type="Pfam" id="PF21021">
    <property type="entry name" value="FAF1"/>
    <property type="match status" value="1"/>
</dbReference>
<keyword evidence="1" id="KW-0812">Transmembrane</keyword>
<dbReference type="EMBL" id="OU892279">
    <property type="protein sequence ID" value="CAG9766221.1"/>
    <property type="molecule type" value="Genomic_DNA"/>
</dbReference>
<sequence length="891" mass="99563">MEDNQLTLDHAEALITTENETIATEIEAIKSFKTKLPKDISVNFTEEGLDNALEFICSSTLNERKILLLYFHNSDLPFSNMFSKNLQSGELAQILSRNFLVLGWDVENPDYHDALVTTLSRHANLAILSDLVLNKVAVALCIMPVDSTISVFLCLRGKITLTDSIKSLKETEVAFIKQLETEKELAEITHQKSDQNDLGSQQMHSIWANMLGDRDYDSFEFDQHDYLKDKIGFALKGPPQETSGYDKKTKIHIDTLFKAIQTQSSAIAEHKDRMEISFIYNCLESLPQEKIRRSKKYPDYNPQTDMNPVPVFVLRKCRGSQNPCRIFIDDNGRVYKNWNSYLTKNKYPKCEMVVPRNGRYEVINNTVLLEQHLSPPCHLDVKLLQVGDIVTSLAGLASGCVFLTAAGLAVAPPVLIAAGVVGAGAGSWAIGRSIYTLCDRSTHKVTMSFKNSEARGAYINIVAASLGFVGAGANVAFTQLVARGVNIGQGAIYSFNTMGILNLGVGGASVVNSGYDVFDQWYNKNQTPSALTILQLSSSILFFGHAVFSFRGAQTIIEETQARVLKDYQDSLSSNRYRKMFNKLIQDTIVSQGDEARGKAEVISAIRNIPNKDAVFEALTKNNKSMNEAGIKFSAQDGKITLGGIPVDMKEFIGCYKGQTEAFLYNLAQDKSSVNLGPSPVSDPTNNNNLLKSAIDSLLTLLTIDSSSINETELLILTSKILNFCSGDIKTKVINSIHQAIEYIITKVSSSFAEEINQILPKQSQFFEFLQLAISYFSRQVDECEQKYQKYQQTGDVTYKDPIFDKINLSYVKRIVQFFQFAVTNSFSGKNLTKTVLTEIAEYVTAWVARLIFEKEEKKEKEEKRNHHCSGFETRRVNCSICGGYYFRHGK</sequence>
<dbReference type="AlphaFoldDB" id="A0A9N9QN48"/>
<dbReference type="Proteomes" id="UP001152799">
    <property type="component" value="Chromosome 3"/>
</dbReference>
<dbReference type="Pfam" id="PF16013">
    <property type="entry name" value="DUF4781"/>
    <property type="match status" value="1"/>
</dbReference>
<gene>
    <name evidence="3" type="ORF">CEUTPL_LOCUS6809</name>
</gene>
<evidence type="ECO:0000259" key="2">
    <source>
        <dbReference type="SMART" id="SM00594"/>
    </source>
</evidence>
<organism evidence="3 4">
    <name type="scientific">Ceutorhynchus assimilis</name>
    <name type="common">cabbage seed weevil</name>
    <dbReference type="NCBI Taxonomy" id="467358"/>
    <lineage>
        <taxon>Eukaryota</taxon>
        <taxon>Metazoa</taxon>
        <taxon>Ecdysozoa</taxon>
        <taxon>Arthropoda</taxon>
        <taxon>Hexapoda</taxon>
        <taxon>Insecta</taxon>
        <taxon>Pterygota</taxon>
        <taxon>Neoptera</taxon>
        <taxon>Endopterygota</taxon>
        <taxon>Coleoptera</taxon>
        <taxon>Polyphaga</taxon>
        <taxon>Cucujiformia</taxon>
        <taxon>Curculionidae</taxon>
        <taxon>Ceutorhynchinae</taxon>
        <taxon>Ceutorhynchus</taxon>
    </lineage>
</organism>
<name>A0A9N9QN48_9CUCU</name>
<protein>
    <recommendedName>
        <fullName evidence="2">UAS domain-containing protein</fullName>
    </recommendedName>
</protein>
<dbReference type="Gene3D" id="3.40.30.10">
    <property type="entry name" value="Glutaredoxin"/>
    <property type="match status" value="1"/>
</dbReference>
<accession>A0A9N9QN48</accession>
<dbReference type="PANTHER" id="PTHR21115:SF0">
    <property type="entry name" value="GH06117P-RELATED"/>
    <property type="match status" value="1"/>
</dbReference>
<dbReference type="SMART" id="SM00594">
    <property type="entry name" value="UAS"/>
    <property type="match status" value="1"/>
</dbReference>
<dbReference type="InterPro" id="IPR031962">
    <property type="entry name" value="DUF4781"/>
</dbReference>